<dbReference type="AlphaFoldDB" id="A0AA36HJ51"/>
<name>A0AA36HJ51_9DINO</name>
<dbReference type="EMBL" id="CAUJNA010000002">
    <property type="protein sequence ID" value="CAJ1370136.1"/>
    <property type="molecule type" value="Genomic_DNA"/>
</dbReference>
<sequence length="1085" mass="121155">MQRAAAQVTLLLLHASPDDVRSELLHAKIFALLLGDQYRSHAGKLFEFLNGAFVQSFHNTISSCHLDFLLGALRRAQAYYLVFGKLEDRQALENAIFEVRVILSTGEEQTLLEWQMTDLLGRKAEMKAKLWFYGLSELCRNMVKNFHRWAESSYDACKQPGVAFQDAYISTADGDIKQLRKDPRHGCYVQVSHQIVFRPSDVSRRRLASMLLASFSGGDGLERLLAQSALALSGMRQPDVMNVFFGAGMEGKSLILVDLMAACWGSGFGNPPGTMLQVEREFQQQGLKYLHCAMLTFDECRRDQGIVEDVVKLFIGNGILPLRRNHEAETKDGSYAYCGKNWCMNLGDVPAIPTALERSHSRRFRGVFMRASMTTQVESVDVASKKFLADEDAKGFMSSGDAVWPFFQDFLFKYMRQSGPRQWYRVLDYVKPGSQTEKDTAWLLQKMARVTTATHPDAPGDAPAPLGAGLEERAESRAVRIVQETHAALTSSALTAHSVNRCSHVQANPGGDGSKSSKHRSRAEFLQDAIAEFPYLLRRAPEDRRGSVKFLRRPVDVGKMMAVLEEAGCCVSDCDMAGVFGTWKDWTWPSELTGERAGDEVNECEEHGFADGPHWDFMFRVDVESFEKYVAEGKDSRPQQVAEYMRLISSHVERDECGMFMRHRGVQKVVAGQPLGRYYFPALSPPNLSRAARAALFPAGSYEFDQPTAVVHFMLERAEELGVCACLLEKYKTHKAQWREAVQRYFDLPSLADAKTLLQKATFGFAHPLDGKDALGVLPILEGLAYESFALRKALCQQNAAVLEAAVAAGKRRPETSTMAMLLFDDQAKVTRSMLGYIMSGEFAGAAGVAMAPVTSRQELRRPVHFLDKAKVARMRAFATTRKSAWVKEAARREEMARKRGCERAQQKVKRTVFTKQKQRKLRQRRKPAQTQEVSLRGLHVQWPFSQLLLAGYKTQEVRGYALGHLNIAHANEEMWLVETRGGASTASYSACIPEGFHVPPRPKGAQIVGTIRFSEAVKLTDGISFAAARAAHCVRQGSKFDWCGTPVFAWKVAAVRSLAYTVAAPEGRSQVGYAKPVKVQVAFR</sequence>
<dbReference type="Proteomes" id="UP001178507">
    <property type="component" value="Unassembled WGS sequence"/>
</dbReference>
<feature type="compositionally biased region" description="Basic residues" evidence="1">
    <location>
        <begin position="907"/>
        <end position="928"/>
    </location>
</feature>
<feature type="region of interest" description="Disordered" evidence="1">
    <location>
        <begin position="898"/>
        <end position="933"/>
    </location>
</feature>
<comment type="caution">
    <text evidence="2">The sequence shown here is derived from an EMBL/GenBank/DDBJ whole genome shotgun (WGS) entry which is preliminary data.</text>
</comment>
<evidence type="ECO:0000256" key="1">
    <source>
        <dbReference type="SAM" id="MobiDB-lite"/>
    </source>
</evidence>
<evidence type="ECO:0000313" key="2">
    <source>
        <dbReference type="EMBL" id="CAJ1370136.1"/>
    </source>
</evidence>
<keyword evidence="3" id="KW-1185">Reference proteome</keyword>
<protein>
    <submittedName>
        <fullName evidence="2">Uncharacterized protein</fullName>
    </submittedName>
</protein>
<organism evidence="2 3">
    <name type="scientific">Effrenium voratum</name>
    <dbReference type="NCBI Taxonomy" id="2562239"/>
    <lineage>
        <taxon>Eukaryota</taxon>
        <taxon>Sar</taxon>
        <taxon>Alveolata</taxon>
        <taxon>Dinophyceae</taxon>
        <taxon>Suessiales</taxon>
        <taxon>Symbiodiniaceae</taxon>
        <taxon>Effrenium</taxon>
    </lineage>
</organism>
<proteinExistence type="predicted"/>
<accession>A0AA36HJ51</accession>
<evidence type="ECO:0000313" key="3">
    <source>
        <dbReference type="Proteomes" id="UP001178507"/>
    </source>
</evidence>
<reference evidence="2" key="1">
    <citation type="submission" date="2023-08" db="EMBL/GenBank/DDBJ databases">
        <authorList>
            <person name="Chen Y."/>
            <person name="Shah S."/>
            <person name="Dougan E. K."/>
            <person name="Thang M."/>
            <person name="Chan C."/>
        </authorList>
    </citation>
    <scope>NUCLEOTIDE SEQUENCE</scope>
</reference>
<gene>
    <name evidence="2" type="ORF">EVOR1521_LOCUS777</name>
</gene>